<evidence type="ECO:0000313" key="12">
    <source>
        <dbReference type="EMBL" id="QNP44700.1"/>
    </source>
</evidence>
<keyword evidence="4" id="KW-0410">Iron transport</keyword>
<comment type="subcellular location">
    <subcellularLocation>
        <location evidence="1">Cell outer membrane</location>
        <topology evidence="1">Multi-pass membrane protein</topology>
    </subcellularLocation>
</comment>
<keyword evidence="10" id="KW-0998">Cell outer membrane</keyword>
<evidence type="ECO:0000256" key="6">
    <source>
        <dbReference type="ARBA" id="ARBA00023004"/>
    </source>
</evidence>
<dbReference type="PANTHER" id="PTHR32552">
    <property type="entry name" value="FERRICHROME IRON RECEPTOR-RELATED"/>
    <property type="match status" value="1"/>
</dbReference>
<reference evidence="12 13" key="1">
    <citation type="submission" date="2020-08" db="EMBL/GenBank/DDBJ databases">
        <title>Genome sequence of Sphingomonas sediminicola KACC 15039T.</title>
        <authorList>
            <person name="Hyun D.-W."/>
            <person name="Bae J.-W."/>
        </authorList>
    </citation>
    <scope>NUCLEOTIDE SEQUENCE [LARGE SCALE GENOMIC DNA]</scope>
    <source>
        <strain evidence="12 13">KACC 15039</strain>
    </source>
</reference>
<evidence type="ECO:0000256" key="9">
    <source>
        <dbReference type="ARBA" id="ARBA00023136"/>
    </source>
</evidence>
<evidence type="ECO:0000256" key="8">
    <source>
        <dbReference type="ARBA" id="ARBA00023077"/>
    </source>
</evidence>
<feature type="domain" description="TonB-dependent receptor-like beta-barrel" evidence="11">
    <location>
        <begin position="16"/>
        <end position="291"/>
    </location>
</feature>
<accession>A0ABX6T6R8</accession>
<evidence type="ECO:0000313" key="13">
    <source>
        <dbReference type="Proteomes" id="UP000516105"/>
    </source>
</evidence>
<keyword evidence="5" id="KW-0812">Transmembrane</keyword>
<organism evidence="12 13">
    <name type="scientific">Sphingomonas sediminicola</name>
    <dbReference type="NCBI Taxonomy" id="386874"/>
    <lineage>
        <taxon>Bacteria</taxon>
        <taxon>Pseudomonadati</taxon>
        <taxon>Pseudomonadota</taxon>
        <taxon>Alphaproteobacteria</taxon>
        <taxon>Sphingomonadales</taxon>
        <taxon>Sphingomonadaceae</taxon>
        <taxon>Sphingomonas</taxon>
    </lineage>
</organism>
<dbReference type="InterPro" id="IPR039426">
    <property type="entry name" value="TonB-dep_rcpt-like"/>
</dbReference>
<evidence type="ECO:0000256" key="7">
    <source>
        <dbReference type="ARBA" id="ARBA00023065"/>
    </source>
</evidence>
<keyword evidence="12" id="KW-0675">Receptor</keyword>
<keyword evidence="8" id="KW-0798">TonB box</keyword>
<keyword evidence="2" id="KW-0813">Transport</keyword>
<evidence type="ECO:0000256" key="1">
    <source>
        <dbReference type="ARBA" id="ARBA00004571"/>
    </source>
</evidence>
<dbReference type="Pfam" id="PF00593">
    <property type="entry name" value="TonB_dep_Rec_b-barrel"/>
    <property type="match status" value="1"/>
</dbReference>
<gene>
    <name evidence="12" type="ORF">H9L14_07780</name>
</gene>
<dbReference type="RefSeq" id="WP_187707658.1">
    <property type="nucleotide sequence ID" value="NZ_CP060782.1"/>
</dbReference>
<evidence type="ECO:0000256" key="4">
    <source>
        <dbReference type="ARBA" id="ARBA00022496"/>
    </source>
</evidence>
<sequence length="297" mass="32194">MFPGLDGLVIVALPSRYREYAGFANATWHISPKLDLTAGGRYSHNSQSVVQKTDGLLAGGASSFDGKSSDNVFTYSVAPTFKPNKNTRIYARVAKGYRPGGPNAVSPLAPEGVPRQFGPDTTTNYELGVKTETNDRLLTFEASAFLIDWKDIQLLAQVEGFGVNTNGGSARSKGVEVTVGVNPNRNLSLFANGSYVDAYLTKDAPIIVGGVKGDPLPYNPKWQWTLGGEYEHPLSDSLTARGGISWHYTGRRFSDFDATNGQRKLDSFGQVDAHAGLEFGRYRLDAFVRNLTDARGS</sequence>
<evidence type="ECO:0000256" key="10">
    <source>
        <dbReference type="ARBA" id="ARBA00023237"/>
    </source>
</evidence>
<proteinExistence type="predicted"/>
<evidence type="ECO:0000256" key="2">
    <source>
        <dbReference type="ARBA" id="ARBA00022448"/>
    </source>
</evidence>
<name>A0ABX6T6R8_9SPHN</name>
<keyword evidence="7" id="KW-0406">Ion transport</keyword>
<keyword evidence="6" id="KW-0408">Iron</keyword>
<evidence type="ECO:0000256" key="5">
    <source>
        <dbReference type="ARBA" id="ARBA00022692"/>
    </source>
</evidence>
<dbReference type="EMBL" id="CP060782">
    <property type="protein sequence ID" value="QNP44700.1"/>
    <property type="molecule type" value="Genomic_DNA"/>
</dbReference>
<dbReference type="InterPro" id="IPR000531">
    <property type="entry name" value="Beta-barrel_TonB"/>
</dbReference>
<protein>
    <submittedName>
        <fullName evidence="12">TonB-dependent receptor</fullName>
    </submittedName>
</protein>
<keyword evidence="13" id="KW-1185">Reference proteome</keyword>
<dbReference type="PANTHER" id="PTHR32552:SF81">
    <property type="entry name" value="TONB-DEPENDENT OUTER MEMBRANE RECEPTOR"/>
    <property type="match status" value="1"/>
</dbReference>
<evidence type="ECO:0000256" key="3">
    <source>
        <dbReference type="ARBA" id="ARBA00022452"/>
    </source>
</evidence>
<dbReference type="InterPro" id="IPR036942">
    <property type="entry name" value="Beta-barrel_TonB_sf"/>
</dbReference>
<dbReference type="SUPFAM" id="SSF56935">
    <property type="entry name" value="Porins"/>
    <property type="match status" value="1"/>
</dbReference>
<dbReference type="Proteomes" id="UP000516105">
    <property type="component" value="Chromosome"/>
</dbReference>
<keyword evidence="3" id="KW-1134">Transmembrane beta strand</keyword>
<evidence type="ECO:0000259" key="11">
    <source>
        <dbReference type="Pfam" id="PF00593"/>
    </source>
</evidence>
<dbReference type="Gene3D" id="2.40.170.20">
    <property type="entry name" value="TonB-dependent receptor, beta-barrel domain"/>
    <property type="match status" value="1"/>
</dbReference>
<keyword evidence="9" id="KW-0472">Membrane</keyword>